<dbReference type="Gene3D" id="3.40.50.300">
    <property type="entry name" value="P-loop containing nucleotide triphosphate hydrolases"/>
    <property type="match status" value="1"/>
</dbReference>
<dbReference type="EC" id="6.3.5.11" evidence="7"/>
<keyword evidence="6 7" id="KW-0315">Glutamine amidotransferase</keyword>
<evidence type="ECO:0000256" key="3">
    <source>
        <dbReference type="ARBA" id="ARBA00022741"/>
    </source>
</evidence>
<dbReference type="HAMAP" id="MF_00027">
    <property type="entry name" value="CobB_CbiA"/>
    <property type="match status" value="1"/>
</dbReference>
<dbReference type="CDD" id="cd03130">
    <property type="entry name" value="GATase1_CobB"/>
    <property type="match status" value="1"/>
</dbReference>
<keyword evidence="3 7" id="KW-0547">Nucleotide-binding</keyword>
<dbReference type="Proteomes" id="UP000199230">
    <property type="component" value="Unassembled WGS sequence"/>
</dbReference>
<dbReference type="InterPro" id="IPR029062">
    <property type="entry name" value="Class_I_gatase-like"/>
</dbReference>
<dbReference type="Pfam" id="PF07685">
    <property type="entry name" value="GATase_3"/>
    <property type="match status" value="1"/>
</dbReference>
<keyword evidence="4 7" id="KW-0067">ATP-binding</keyword>
<feature type="site" description="Increases nucleophilicity of active site Cys" evidence="7">
    <location>
        <position position="452"/>
    </location>
</feature>
<dbReference type="SUPFAM" id="SSF52540">
    <property type="entry name" value="P-loop containing nucleoside triphosphate hydrolases"/>
    <property type="match status" value="1"/>
</dbReference>
<feature type="domain" description="CobB/CobQ-like glutamine amidotransferase" evidence="9">
    <location>
        <begin position="263"/>
        <end position="457"/>
    </location>
</feature>
<dbReference type="PANTHER" id="PTHR43873:SF1">
    <property type="entry name" value="COBYRINATE A,C-DIAMIDE SYNTHASE"/>
    <property type="match status" value="1"/>
</dbReference>
<dbReference type="SUPFAM" id="SSF52317">
    <property type="entry name" value="Class I glutamine amidotransferase-like"/>
    <property type="match status" value="1"/>
</dbReference>
<dbReference type="UniPathway" id="UPA00148">
    <property type="reaction ID" value="UER00231"/>
</dbReference>
<evidence type="ECO:0000259" key="8">
    <source>
        <dbReference type="Pfam" id="PF01656"/>
    </source>
</evidence>
<dbReference type="PROSITE" id="PS51274">
    <property type="entry name" value="GATASE_COBBQ"/>
    <property type="match status" value="1"/>
</dbReference>
<dbReference type="NCBIfam" id="NF002204">
    <property type="entry name" value="PRK01077.1"/>
    <property type="match status" value="1"/>
</dbReference>
<dbReference type="InterPro" id="IPR027417">
    <property type="entry name" value="P-loop_NTPase"/>
</dbReference>
<comment type="function">
    <text evidence="7">Catalyzes the ATP-dependent amidation of the two carboxylate groups at positions a and c of cobyrinate, using either L-glutamine or ammonia as the nitrogen source.</text>
</comment>
<dbReference type="InterPro" id="IPR002586">
    <property type="entry name" value="CobQ/CobB/MinD/ParA_Nub-bd_dom"/>
</dbReference>
<dbReference type="Pfam" id="PF01656">
    <property type="entry name" value="CbiA"/>
    <property type="match status" value="1"/>
</dbReference>
<dbReference type="GO" id="GO:0042242">
    <property type="term" value="F:cobyrinic acid a,c-diamide synthase activity"/>
    <property type="evidence" value="ECO:0007669"/>
    <property type="project" value="UniProtKB-UniRule"/>
</dbReference>
<evidence type="ECO:0000256" key="4">
    <source>
        <dbReference type="ARBA" id="ARBA00022840"/>
    </source>
</evidence>
<reference evidence="10 11" key="1">
    <citation type="submission" date="2016-10" db="EMBL/GenBank/DDBJ databases">
        <authorList>
            <person name="de Groot N.N."/>
        </authorList>
    </citation>
    <scope>NUCLEOTIDE SEQUENCE [LARGE SCALE GENOMIC DNA]</scope>
    <source>
        <strain evidence="10 11">APO</strain>
    </source>
</reference>
<evidence type="ECO:0000256" key="2">
    <source>
        <dbReference type="ARBA" id="ARBA00022598"/>
    </source>
</evidence>
<protein>
    <recommendedName>
        <fullName evidence="7">Cobyrinate a,c-diamide synthase</fullName>
        <ecNumber evidence="7">6.3.5.11</ecNumber>
    </recommendedName>
    <alternativeName>
        <fullName evidence="7">Cobyrinic acid a,c-diamide synthetase</fullName>
    </alternativeName>
</protein>
<comment type="cofactor">
    <cofactor evidence="1 7">
        <name>Mg(2+)</name>
        <dbReference type="ChEBI" id="CHEBI:18420"/>
    </cofactor>
</comment>
<keyword evidence="5 7" id="KW-0460">Magnesium</keyword>
<gene>
    <name evidence="7" type="primary">cbiA</name>
    <name evidence="10" type="ORF">SAMN05192546_106237</name>
</gene>
<dbReference type="Gene3D" id="3.40.50.880">
    <property type="match status" value="1"/>
</dbReference>
<evidence type="ECO:0000313" key="10">
    <source>
        <dbReference type="EMBL" id="SDZ01099.1"/>
    </source>
</evidence>
<dbReference type="InterPro" id="IPR011698">
    <property type="entry name" value="GATase_3"/>
</dbReference>
<comment type="pathway">
    <text evidence="7">Cofactor biosynthesis; adenosylcobalamin biosynthesis; cob(II)yrinate a,c-diamide from sirohydrochlorin (anaerobic route): step 10/10.</text>
</comment>
<dbReference type="STRING" id="159292.SAMN05192546_106237"/>
<keyword evidence="11" id="KW-1185">Reference proteome</keyword>
<evidence type="ECO:0000313" key="11">
    <source>
        <dbReference type="Proteomes" id="UP000199230"/>
    </source>
</evidence>
<name>A0A1H3PKX2_9FIRM</name>
<keyword evidence="2 7" id="KW-0436">Ligase</keyword>
<dbReference type="EMBL" id="FNPV01000006">
    <property type="protein sequence ID" value="SDZ01099.1"/>
    <property type="molecule type" value="Genomic_DNA"/>
</dbReference>
<dbReference type="InterPro" id="IPR004484">
    <property type="entry name" value="CbiA/CobB_synth"/>
</dbReference>
<proteinExistence type="inferred from homology"/>
<evidence type="ECO:0000256" key="6">
    <source>
        <dbReference type="ARBA" id="ARBA00022962"/>
    </source>
</evidence>
<organism evidence="10 11">
    <name type="scientific">Tindallia californiensis</name>
    <dbReference type="NCBI Taxonomy" id="159292"/>
    <lineage>
        <taxon>Bacteria</taxon>
        <taxon>Bacillati</taxon>
        <taxon>Bacillota</taxon>
        <taxon>Clostridia</taxon>
        <taxon>Peptostreptococcales</taxon>
        <taxon>Tindalliaceae</taxon>
        <taxon>Tindallia</taxon>
    </lineage>
</organism>
<comment type="domain">
    <text evidence="7">Comprises of two domains. The C-terminal domain contains the binding site for glutamine and catalyzes the hydrolysis of this substrate to glutamate and ammonia. The N-terminal domain is anticipated to bind ATP and cobyrinate and catalyzes the ultimate synthesis of the diamide product. The ammonia produced via the glutaminase domain is probably translocated to the adjacent domain via a molecular tunnel, where it reacts with an activated intermediate.</text>
</comment>
<dbReference type="CDD" id="cd05388">
    <property type="entry name" value="CobB_N"/>
    <property type="match status" value="1"/>
</dbReference>
<comment type="similarity">
    <text evidence="7">Belongs to the CobB/CbiA family.</text>
</comment>
<evidence type="ECO:0000256" key="5">
    <source>
        <dbReference type="ARBA" id="ARBA00022842"/>
    </source>
</evidence>
<dbReference type="GO" id="GO:0005524">
    <property type="term" value="F:ATP binding"/>
    <property type="evidence" value="ECO:0007669"/>
    <property type="project" value="UniProtKB-UniRule"/>
</dbReference>
<comment type="miscellaneous">
    <text evidence="7">The a and c carboxylates of cobyrinate are activated for nucleophilic attack via formation of a phosphorylated intermediate by ATP. CbiA catalyzes first the amidation of the c-carboxylate, and then that of the a-carboxylate.</text>
</comment>
<dbReference type="GO" id="GO:0009236">
    <property type="term" value="P:cobalamin biosynthetic process"/>
    <property type="evidence" value="ECO:0007669"/>
    <property type="project" value="UniProtKB-UniRule"/>
</dbReference>
<sequence length="483" mass="53503">MAKGFVLAATHSGAGKTTITLALLKALKDEGFDVQACKVGPDFIDPQFHEIVTRNPSYQLDSCLMGDEGVKAQFQQLLQHPGASDLSKSKKPEKEKVLVVEGVMGMYDGLGSRKENGSTAWIARLLNLPVILIIDGAGMSTSAAAMVQGYRDYDPSVSLAGVIVNRISGEKHYQLIKKPIERDLGVPCLGWMAKDEKLHLSSRHLGLVPAAEVDAAMETIQRASESARKNLSLQRLLEVAGKLEEQEGKPQAFSTENQPHLRLGIAKDQAFHFYYPANLDWLREQGFQLIPVSPLKDEILPEALDALYIGGGFPEMFGEALEANHSFRNSLLEKAKAGLPIYGECGGFQYLCESLTDFQGKTWQMAGVLPGKARMTERLQRFGYGNIRTDTKNGFFTKEIQASGHEFHRGVVDSEANQVIHVTKMQGPEDPSQPRQWSCGLTRHQTFGAFPHVFFPSNPEYVMEWLKKIKKWQPLMVQKGSEA</sequence>
<feature type="domain" description="CobQ/CobB/MinD/ParA nucleotide binding" evidence="8">
    <location>
        <begin position="6"/>
        <end position="204"/>
    </location>
</feature>
<dbReference type="RefSeq" id="WP_093314071.1">
    <property type="nucleotide sequence ID" value="NZ_FNPV01000006.1"/>
</dbReference>
<evidence type="ECO:0000256" key="7">
    <source>
        <dbReference type="HAMAP-Rule" id="MF_00027"/>
    </source>
</evidence>
<dbReference type="NCBIfam" id="TIGR00379">
    <property type="entry name" value="cobB"/>
    <property type="match status" value="1"/>
</dbReference>
<evidence type="ECO:0000259" key="9">
    <source>
        <dbReference type="Pfam" id="PF07685"/>
    </source>
</evidence>
<accession>A0A1H3PKX2</accession>
<dbReference type="PANTHER" id="PTHR43873">
    <property type="entry name" value="COBYRINATE A,C-DIAMIDE SYNTHASE"/>
    <property type="match status" value="1"/>
</dbReference>
<dbReference type="OrthoDB" id="9764035at2"/>
<keyword evidence="7" id="KW-0169">Cobalamin biosynthesis</keyword>
<feature type="active site" description="Nucleophile" evidence="7">
    <location>
        <position position="345"/>
    </location>
</feature>
<dbReference type="AlphaFoldDB" id="A0A1H3PKX2"/>
<evidence type="ECO:0000256" key="1">
    <source>
        <dbReference type="ARBA" id="ARBA00001946"/>
    </source>
</evidence>
<comment type="catalytic activity">
    <reaction evidence="7">
        <text>cob(II)yrinate + 2 L-glutamine + 2 ATP + 2 H2O = cob(II)yrinate a,c diamide + 2 L-glutamate + 2 ADP + 2 phosphate + 2 H(+)</text>
        <dbReference type="Rhea" id="RHEA:26289"/>
        <dbReference type="ChEBI" id="CHEBI:15377"/>
        <dbReference type="ChEBI" id="CHEBI:15378"/>
        <dbReference type="ChEBI" id="CHEBI:29985"/>
        <dbReference type="ChEBI" id="CHEBI:30616"/>
        <dbReference type="ChEBI" id="CHEBI:43474"/>
        <dbReference type="ChEBI" id="CHEBI:58359"/>
        <dbReference type="ChEBI" id="CHEBI:58537"/>
        <dbReference type="ChEBI" id="CHEBI:58894"/>
        <dbReference type="ChEBI" id="CHEBI:456216"/>
        <dbReference type="EC" id="6.3.5.11"/>
    </reaction>
</comment>